<reference evidence="3" key="1">
    <citation type="journal article" date="2008" name="Nat. Genet.">
        <title>The Pristionchus pacificus genome provides a unique perspective on nematode lifestyle and parasitism.</title>
        <authorList>
            <person name="Dieterich C."/>
            <person name="Clifton S.W."/>
            <person name="Schuster L.N."/>
            <person name="Chinwalla A."/>
            <person name="Delehaunty K."/>
            <person name="Dinkelacker I."/>
            <person name="Fulton L."/>
            <person name="Fulton R."/>
            <person name="Godfrey J."/>
            <person name="Minx P."/>
            <person name="Mitreva M."/>
            <person name="Roeseler W."/>
            <person name="Tian H."/>
            <person name="Witte H."/>
            <person name="Yang S.P."/>
            <person name="Wilson R.K."/>
            <person name="Sommer R.J."/>
        </authorList>
    </citation>
    <scope>NUCLEOTIDE SEQUENCE [LARGE SCALE GENOMIC DNA]</scope>
    <source>
        <strain evidence="3">PS312</strain>
    </source>
</reference>
<accession>A0A2A6C8V3</accession>
<keyword evidence="3" id="KW-1185">Reference proteome</keyword>
<evidence type="ECO:0000256" key="1">
    <source>
        <dbReference type="SAM" id="MobiDB-lite"/>
    </source>
</evidence>
<sequence>MLWERRKELSNTSGKTDQSIGDEQRRLLANVHGGHLHVVYGLGKVACRIFDSVRAISNRRPGSWAD</sequence>
<feature type="compositionally biased region" description="Polar residues" evidence="1">
    <location>
        <begin position="10"/>
        <end position="21"/>
    </location>
</feature>
<reference evidence="2" key="2">
    <citation type="submission" date="2022-06" db="UniProtKB">
        <authorList>
            <consortium name="EnsemblMetazoa"/>
        </authorList>
    </citation>
    <scope>IDENTIFICATION</scope>
    <source>
        <strain evidence="2">PS312</strain>
    </source>
</reference>
<protein>
    <submittedName>
        <fullName evidence="2">Uncharacterized protein</fullName>
    </submittedName>
</protein>
<dbReference type="Proteomes" id="UP000005239">
    <property type="component" value="Unassembled WGS sequence"/>
</dbReference>
<feature type="region of interest" description="Disordered" evidence="1">
    <location>
        <begin position="1"/>
        <end position="21"/>
    </location>
</feature>
<organism evidence="2 3">
    <name type="scientific">Pristionchus pacificus</name>
    <name type="common">Parasitic nematode worm</name>
    <dbReference type="NCBI Taxonomy" id="54126"/>
    <lineage>
        <taxon>Eukaryota</taxon>
        <taxon>Metazoa</taxon>
        <taxon>Ecdysozoa</taxon>
        <taxon>Nematoda</taxon>
        <taxon>Chromadorea</taxon>
        <taxon>Rhabditida</taxon>
        <taxon>Rhabditina</taxon>
        <taxon>Diplogasteromorpha</taxon>
        <taxon>Diplogasteroidea</taxon>
        <taxon>Neodiplogasteridae</taxon>
        <taxon>Pristionchus</taxon>
    </lineage>
</organism>
<proteinExistence type="predicted"/>
<accession>A0A8R1YZX8</accession>
<gene>
    <name evidence="2" type="primary">WBGene00281927</name>
</gene>
<evidence type="ECO:0000313" key="3">
    <source>
        <dbReference type="Proteomes" id="UP000005239"/>
    </source>
</evidence>
<name>A0A2A6C8V3_PRIPA</name>
<evidence type="ECO:0000313" key="2">
    <source>
        <dbReference type="EnsemblMetazoa" id="PPA43558.1"/>
    </source>
</evidence>
<dbReference type="AlphaFoldDB" id="A0A2A6C8V3"/>
<dbReference type="EnsemblMetazoa" id="PPA43558.1">
    <property type="protein sequence ID" value="PPA43558.1"/>
    <property type="gene ID" value="WBGene00281927"/>
</dbReference>